<accession>A0A8H5HV86</accession>
<evidence type="ECO:0000313" key="3">
    <source>
        <dbReference type="Proteomes" id="UP000518752"/>
    </source>
</evidence>
<keyword evidence="1" id="KW-0732">Signal</keyword>
<evidence type="ECO:0000256" key="1">
    <source>
        <dbReference type="SAM" id="SignalP"/>
    </source>
</evidence>
<protein>
    <submittedName>
        <fullName evidence="2">Uncharacterized protein</fullName>
    </submittedName>
</protein>
<dbReference type="EMBL" id="JAACJN010000017">
    <property type="protein sequence ID" value="KAF5390043.1"/>
    <property type="molecule type" value="Genomic_DNA"/>
</dbReference>
<reference evidence="2 3" key="1">
    <citation type="journal article" date="2020" name="ISME J.">
        <title>Uncovering the hidden diversity of litter-decomposition mechanisms in mushroom-forming fungi.</title>
        <authorList>
            <person name="Floudas D."/>
            <person name="Bentzer J."/>
            <person name="Ahren D."/>
            <person name="Johansson T."/>
            <person name="Persson P."/>
            <person name="Tunlid A."/>
        </authorList>
    </citation>
    <scope>NUCLEOTIDE SEQUENCE [LARGE SCALE GENOMIC DNA]</scope>
    <source>
        <strain evidence="2 3">CBS 406.79</strain>
    </source>
</reference>
<evidence type="ECO:0000313" key="2">
    <source>
        <dbReference type="EMBL" id="KAF5390043.1"/>
    </source>
</evidence>
<gene>
    <name evidence="2" type="ORF">D9757_003892</name>
</gene>
<dbReference type="AlphaFoldDB" id="A0A8H5HV86"/>
<organism evidence="2 3">
    <name type="scientific">Collybiopsis confluens</name>
    <dbReference type="NCBI Taxonomy" id="2823264"/>
    <lineage>
        <taxon>Eukaryota</taxon>
        <taxon>Fungi</taxon>
        <taxon>Dikarya</taxon>
        <taxon>Basidiomycota</taxon>
        <taxon>Agaricomycotina</taxon>
        <taxon>Agaricomycetes</taxon>
        <taxon>Agaricomycetidae</taxon>
        <taxon>Agaricales</taxon>
        <taxon>Marasmiineae</taxon>
        <taxon>Omphalotaceae</taxon>
        <taxon>Collybiopsis</taxon>
    </lineage>
</organism>
<feature type="signal peptide" evidence="1">
    <location>
        <begin position="1"/>
        <end position="20"/>
    </location>
</feature>
<keyword evidence="3" id="KW-1185">Reference proteome</keyword>
<proteinExistence type="predicted"/>
<dbReference type="Proteomes" id="UP000518752">
    <property type="component" value="Unassembled WGS sequence"/>
</dbReference>
<feature type="chain" id="PRO_5034401301" evidence="1">
    <location>
        <begin position="21"/>
        <end position="264"/>
    </location>
</feature>
<name>A0A8H5HV86_9AGAR</name>
<sequence length="264" mass="30475">MLALAPIYVTLWILWTAVTASPVLVQNATHMSTSEQPHPSDSNGLTWGLVLGKQNEGTPRERWCIFFSKTGTGFTTLAAPLNPGALDPNEKSTIVVMKPGRHSTWHMTDLEATIKYDDPRYEKAEFYDWIQNKMVSTLHLPTTRPDWWPQDTPFDSSPQPMREIFYGGPEPDHRDPTVPPKRRRTGGSSLDMVWVILEELGKRKLYVGNSQDVPAVFQHEFNQNYIGIWRRHWGYLGKKYMEWMMQAYPASQYPVWAKHWTDPL</sequence>
<comment type="caution">
    <text evidence="2">The sequence shown here is derived from an EMBL/GenBank/DDBJ whole genome shotgun (WGS) entry which is preliminary data.</text>
</comment>